<dbReference type="KEGG" id="nai:NECAME_07394"/>
<evidence type="ECO:0000313" key="2">
    <source>
        <dbReference type="Proteomes" id="UP000053676"/>
    </source>
</evidence>
<dbReference type="Proteomes" id="UP000053676">
    <property type="component" value="Unassembled WGS sequence"/>
</dbReference>
<organism evidence="1 2">
    <name type="scientific">Necator americanus</name>
    <name type="common">Human hookworm</name>
    <dbReference type="NCBI Taxonomy" id="51031"/>
    <lineage>
        <taxon>Eukaryota</taxon>
        <taxon>Metazoa</taxon>
        <taxon>Ecdysozoa</taxon>
        <taxon>Nematoda</taxon>
        <taxon>Chromadorea</taxon>
        <taxon>Rhabditida</taxon>
        <taxon>Rhabditina</taxon>
        <taxon>Rhabditomorpha</taxon>
        <taxon>Strongyloidea</taxon>
        <taxon>Ancylostomatidae</taxon>
        <taxon>Bunostominae</taxon>
        <taxon>Necator</taxon>
    </lineage>
</organism>
<evidence type="ECO:0000313" key="1">
    <source>
        <dbReference type="EMBL" id="ETN83385.1"/>
    </source>
</evidence>
<gene>
    <name evidence="1" type="ORF">NECAME_07394</name>
</gene>
<sequence length="129" mass="15207">MSINFIRTKQEHPSPESYLRDYASKRNIDEKFPNLSLDEDIRQMKSVPVLAQQCHLPIFIFAPYSTSTVYQVLLYCLYLSRFDNTGQQFTELSTMLYVDFWPSALLRLERHTLLLCLLLTRFSSSWDEA</sequence>
<proteinExistence type="predicted"/>
<dbReference type="AlphaFoldDB" id="W2TMQ3"/>
<dbReference type="EMBL" id="KI658211">
    <property type="protein sequence ID" value="ETN83385.1"/>
    <property type="molecule type" value="Genomic_DNA"/>
</dbReference>
<accession>W2TMQ3</accession>
<name>W2TMQ3_NECAM</name>
<reference evidence="2" key="1">
    <citation type="journal article" date="2014" name="Nat. Genet.">
        <title>Genome of the human hookworm Necator americanus.</title>
        <authorList>
            <person name="Tang Y.T."/>
            <person name="Gao X."/>
            <person name="Rosa B.A."/>
            <person name="Abubucker S."/>
            <person name="Hallsworth-Pepin K."/>
            <person name="Martin J."/>
            <person name="Tyagi R."/>
            <person name="Heizer E."/>
            <person name="Zhang X."/>
            <person name="Bhonagiri-Palsikar V."/>
            <person name="Minx P."/>
            <person name="Warren W.C."/>
            <person name="Wang Q."/>
            <person name="Zhan B."/>
            <person name="Hotez P.J."/>
            <person name="Sternberg P.W."/>
            <person name="Dougall A."/>
            <person name="Gaze S.T."/>
            <person name="Mulvenna J."/>
            <person name="Sotillo J."/>
            <person name="Ranganathan S."/>
            <person name="Rabelo E.M."/>
            <person name="Wilson R.K."/>
            <person name="Felgner P.L."/>
            <person name="Bethony J."/>
            <person name="Hawdon J.M."/>
            <person name="Gasser R.B."/>
            <person name="Loukas A."/>
            <person name="Mitreva M."/>
        </authorList>
    </citation>
    <scope>NUCLEOTIDE SEQUENCE [LARGE SCALE GENOMIC DNA]</scope>
</reference>
<keyword evidence="2" id="KW-1185">Reference proteome</keyword>
<protein>
    <submittedName>
        <fullName evidence="1">Uncharacterized protein</fullName>
    </submittedName>
</protein>